<dbReference type="Pfam" id="PF01724">
    <property type="entry name" value="DUF29"/>
    <property type="match status" value="1"/>
</dbReference>
<dbReference type="EMBL" id="CP003944">
    <property type="protein sequence ID" value="AFZ49047.1"/>
    <property type="molecule type" value="Genomic_DNA"/>
</dbReference>
<evidence type="ECO:0000313" key="1">
    <source>
        <dbReference type="EMBL" id="AFZ49047.1"/>
    </source>
</evidence>
<dbReference type="Gene3D" id="1.20.1220.20">
    <property type="entry name" value="Uncharcterised protein PF01724"/>
    <property type="match status" value="1"/>
</dbReference>
<dbReference type="HOGENOM" id="CLU_116670_1_0_3"/>
<dbReference type="PANTHER" id="PTHR34235">
    <property type="entry name" value="SLR1203 PROTEIN-RELATED"/>
    <property type="match status" value="1"/>
</dbReference>
<dbReference type="OrthoDB" id="5769308at2"/>
<sequence length="154" mass="18558">MVTEVSHQKCKQLYETDYNLWVLETVKKLQNRELDSLDWKSLIDEISDLSRREKRRLESLLTRLLEHLLKLKYWDSERGINQNHWQREIRNFRKKIKRELKASPSLKRYLVEQFSELYQDARELVADASGLPLDHFPESPIAPLEKVLDENWLP</sequence>
<dbReference type="AlphaFoldDB" id="K9YRD9"/>
<dbReference type="InterPro" id="IPR002636">
    <property type="entry name" value="DUF29"/>
</dbReference>
<dbReference type="STRING" id="13035.Dacsa_0239"/>
<dbReference type="PATRIC" id="fig|13035.3.peg.277"/>
<organism evidence="1 2">
    <name type="scientific">Dactylococcopsis salina (strain PCC 8305)</name>
    <name type="common">Myxobactron salinum</name>
    <dbReference type="NCBI Taxonomy" id="13035"/>
    <lineage>
        <taxon>Bacteria</taxon>
        <taxon>Bacillati</taxon>
        <taxon>Cyanobacteriota</taxon>
        <taxon>Cyanophyceae</taxon>
        <taxon>Nodosilineales</taxon>
        <taxon>Cymatolegaceae</taxon>
        <taxon>Dactylococcopsis</taxon>
    </lineage>
</organism>
<dbReference type="RefSeq" id="WP_015228060.1">
    <property type="nucleotide sequence ID" value="NC_019780.1"/>
</dbReference>
<protein>
    <recommendedName>
        <fullName evidence="3">DUF29 domain-containing protein</fullName>
    </recommendedName>
</protein>
<dbReference type="PANTHER" id="PTHR34235:SF3">
    <property type="entry name" value="SLR1203 PROTEIN"/>
    <property type="match status" value="1"/>
</dbReference>
<gene>
    <name evidence="1" type="ORF">Dacsa_0239</name>
</gene>
<evidence type="ECO:0000313" key="2">
    <source>
        <dbReference type="Proteomes" id="UP000010482"/>
    </source>
</evidence>
<name>K9YRD9_DACS8</name>
<proteinExistence type="predicted"/>
<evidence type="ECO:0008006" key="3">
    <source>
        <dbReference type="Google" id="ProtNLM"/>
    </source>
</evidence>
<accession>K9YRD9</accession>
<dbReference type="eggNOG" id="COG2442">
    <property type="taxonomic scope" value="Bacteria"/>
</dbReference>
<dbReference type="KEGG" id="dsl:Dacsa_0239"/>
<dbReference type="Proteomes" id="UP000010482">
    <property type="component" value="Chromosome"/>
</dbReference>
<reference evidence="1" key="1">
    <citation type="submission" date="2012-04" db="EMBL/GenBank/DDBJ databases">
        <title>Finished genome of Dactylococcopsis salina PCC 8305.</title>
        <authorList>
            <consortium name="US DOE Joint Genome Institute"/>
            <person name="Gugger M."/>
            <person name="Coursin T."/>
            <person name="Rippka R."/>
            <person name="Tandeau De Marsac N."/>
            <person name="Huntemann M."/>
            <person name="Wei C.-L."/>
            <person name="Han J."/>
            <person name="Detter J.C."/>
            <person name="Han C."/>
            <person name="Tapia R."/>
            <person name="Daligault H."/>
            <person name="Chen A."/>
            <person name="Krypides N."/>
            <person name="Mavromatis K."/>
            <person name="Markowitz V."/>
            <person name="Szeto E."/>
            <person name="Ivanova N."/>
            <person name="Ovchinnikova G."/>
            <person name="Pagani I."/>
            <person name="Pati A."/>
            <person name="Goodwin L."/>
            <person name="Peters L."/>
            <person name="Pitluck S."/>
            <person name="Woyke T."/>
            <person name="Kerfeld C."/>
        </authorList>
    </citation>
    <scope>NUCLEOTIDE SEQUENCE [LARGE SCALE GENOMIC DNA]</scope>
    <source>
        <strain evidence="1">PCC 8305</strain>
    </source>
</reference>
<keyword evidence="2" id="KW-1185">Reference proteome</keyword>